<keyword evidence="3" id="KW-1185">Reference proteome</keyword>
<sequence>MIDVLVGKKVIGIKQASKAINNGKGTALYVAEDAERKLIIPLLELACSNNIKVIEIDTMRNLGKMCGIDVQSSATLILE</sequence>
<protein>
    <submittedName>
        <fullName evidence="2">Large subunit ribosomal protein L7A</fullName>
    </submittedName>
</protein>
<dbReference type="Pfam" id="PF01248">
    <property type="entry name" value="Ribosomal_L7Ae"/>
    <property type="match status" value="1"/>
</dbReference>
<reference evidence="2 3" key="1">
    <citation type="submission" date="2016-10" db="EMBL/GenBank/DDBJ databases">
        <authorList>
            <person name="de Groot N.N."/>
        </authorList>
    </citation>
    <scope>NUCLEOTIDE SEQUENCE [LARGE SCALE GENOMIC DNA]</scope>
    <source>
        <strain evidence="2 3">DSM 12272</strain>
    </source>
</reference>
<dbReference type="Proteomes" id="UP000198597">
    <property type="component" value="Unassembled WGS sequence"/>
</dbReference>
<evidence type="ECO:0000313" key="2">
    <source>
        <dbReference type="EMBL" id="SDP41331.1"/>
    </source>
</evidence>
<organism evidence="2 3">
    <name type="scientific">Clostridium gasigenes</name>
    <dbReference type="NCBI Taxonomy" id="94869"/>
    <lineage>
        <taxon>Bacteria</taxon>
        <taxon>Bacillati</taxon>
        <taxon>Bacillota</taxon>
        <taxon>Clostridia</taxon>
        <taxon>Eubacteriales</taxon>
        <taxon>Clostridiaceae</taxon>
        <taxon>Clostridium</taxon>
    </lineage>
</organism>
<evidence type="ECO:0000259" key="1">
    <source>
        <dbReference type="Pfam" id="PF01248"/>
    </source>
</evidence>
<feature type="domain" description="Ribosomal protein eL8/eL30/eS12/Gadd45" evidence="1">
    <location>
        <begin position="8"/>
        <end position="77"/>
    </location>
</feature>
<dbReference type="Gene3D" id="3.30.1330.30">
    <property type="match status" value="1"/>
</dbReference>
<proteinExistence type="predicted"/>
<dbReference type="SUPFAM" id="SSF55315">
    <property type="entry name" value="L30e-like"/>
    <property type="match status" value="1"/>
</dbReference>
<keyword evidence="2" id="KW-0687">Ribonucleoprotein</keyword>
<dbReference type="GO" id="GO:0005840">
    <property type="term" value="C:ribosome"/>
    <property type="evidence" value="ECO:0007669"/>
    <property type="project" value="UniProtKB-KW"/>
</dbReference>
<dbReference type="InterPro" id="IPR004038">
    <property type="entry name" value="Ribosomal_eL8/eL30/eS12/Gad45"/>
</dbReference>
<dbReference type="OrthoDB" id="2353623at2"/>
<evidence type="ECO:0000313" key="3">
    <source>
        <dbReference type="Proteomes" id="UP000198597"/>
    </source>
</evidence>
<dbReference type="STRING" id="94869.SAMN04488529_10548"/>
<name>A0A1H0SHS3_9CLOT</name>
<dbReference type="InterPro" id="IPR029064">
    <property type="entry name" value="Ribosomal_eL30-like_sf"/>
</dbReference>
<dbReference type="RefSeq" id="WP_089969052.1">
    <property type="nucleotide sequence ID" value="NZ_CP071376.1"/>
</dbReference>
<gene>
    <name evidence="2" type="ORF">SAMN04488529_10548</name>
</gene>
<dbReference type="GeneID" id="65308863"/>
<accession>A0A1H0SHS3</accession>
<dbReference type="AlphaFoldDB" id="A0A1H0SHS3"/>
<keyword evidence="2" id="KW-0689">Ribosomal protein</keyword>
<dbReference type="EMBL" id="FNJM01000005">
    <property type="protein sequence ID" value="SDP41331.1"/>
    <property type="molecule type" value="Genomic_DNA"/>
</dbReference>